<feature type="compositionally biased region" description="Low complexity" evidence="1">
    <location>
        <begin position="249"/>
        <end position="263"/>
    </location>
</feature>
<feature type="region of interest" description="Disordered" evidence="1">
    <location>
        <begin position="53"/>
        <end position="191"/>
    </location>
</feature>
<feature type="region of interest" description="Disordered" evidence="1">
    <location>
        <begin position="214"/>
        <end position="263"/>
    </location>
</feature>
<comment type="caution">
    <text evidence="2">The sequence shown here is derived from an EMBL/GenBank/DDBJ whole genome shotgun (WGS) entry which is preliminary data.</text>
</comment>
<protein>
    <submittedName>
        <fullName evidence="2">Uncharacterized protein</fullName>
    </submittedName>
</protein>
<feature type="compositionally biased region" description="Basic and acidic residues" evidence="1">
    <location>
        <begin position="55"/>
        <end position="69"/>
    </location>
</feature>
<evidence type="ECO:0000256" key="1">
    <source>
        <dbReference type="SAM" id="MobiDB-lite"/>
    </source>
</evidence>
<reference evidence="2 3" key="1">
    <citation type="submission" date="2018-12" db="EMBL/GenBank/DDBJ databases">
        <title>Draft genome sequence of Embleya hyalina NBRC 13850T.</title>
        <authorList>
            <person name="Komaki H."/>
            <person name="Hosoyama A."/>
            <person name="Kimura A."/>
            <person name="Ichikawa N."/>
            <person name="Tamura T."/>
        </authorList>
    </citation>
    <scope>NUCLEOTIDE SEQUENCE [LARGE SCALE GENOMIC DNA]</scope>
    <source>
        <strain evidence="2 3">NBRC 13850</strain>
    </source>
</reference>
<organism evidence="2 3">
    <name type="scientific">Embleya hyalina</name>
    <dbReference type="NCBI Taxonomy" id="516124"/>
    <lineage>
        <taxon>Bacteria</taxon>
        <taxon>Bacillati</taxon>
        <taxon>Actinomycetota</taxon>
        <taxon>Actinomycetes</taxon>
        <taxon>Kitasatosporales</taxon>
        <taxon>Streptomycetaceae</taxon>
        <taxon>Embleya</taxon>
    </lineage>
</organism>
<sequence length="263" mass="28155">MSGRVAGTQAVIYGRDHHCSLLRPLRRAACRRRARRLCAAPRTRAAALLRTVPTADDRTGDPARLDRQVRRTRSAHLDLTGTPHRPAPVAVLPLSGPIRRVPLDPPGTHRDPTGTRPDPIAVRPDPAGAPRPARHPSRPDRRTSRSHRCPTRPGWRTSRPARDPSRSHRCPTRPGRCASTRPAPVATRPAHVAVRPEPALVPPLSGPIRRVRLDPAGARRGPAGTRLGSIGSTAARRAHSDGGPGVQPARSSTCASASTTLGS</sequence>
<evidence type="ECO:0000313" key="3">
    <source>
        <dbReference type="Proteomes" id="UP000286931"/>
    </source>
</evidence>
<proteinExistence type="predicted"/>
<name>A0A401YKX1_9ACTN</name>
<dbReference type="Proteomes" id="UP000286931">
    <property type="component" value="Unassembled WGS sequence"/>
</dbReference>
<feature type="compositionally biased region" description="Low complexity" evidence="1">
    <location>
        <begin position="121"/>
        <end position="131"/>
    </location>
</feature>
<gene>
    <name evidence="2" type="ORF">EHYA_02925</name>
</gene>
<accession>A0A401YKX1</accession>
<dbReference type="AlphaFoldDB" id="A0A401YKX1"/>
<dbReference type="EMBL" id="BIFH01000017">
    <property type="protein sequence ID" value="GCD95255.1"/>
    <property type="molecule type" value="Genomic_DNA"/>
</dbReference>
<keyword evidence="3" id="KW-1185">Reference proteome</keyword>
<evidence type="ECO:0000313" key="2">
    <source>
        <dbReference type="EMBL" id="GCD95255.1"/>
    </source>
</evidence>